<feature type="region of interest" description="Disordered" evidence="1">
    <location>
        <begin position="510"/>
        <end position="579"/>
    </location>
</feature>
<dbReference type="SMART" id="SM00581">
    <property type="entry name" value="PSP"/>
    <property type="match status" value="1"/>
</dbReference>
<feature type="signal peptide" evidence="2">
    <location>
        <begin position="1"/>
        <end position="22"/>
    </location>
</feature>
<dbReference type="AlphaFoldDB" id="A0AAD5SQ10"/>
<dbReference type="InterPro" id="IPR007180">
    <property type="entry name" value="DUF382"/>
</dbReference>
<evidence type="ECO:0000256" key="2">
    <source>
        <dbReference type="SAM" id="SignalP"/>
    </source>
</evidence>
<accession>A0AAD5SQ10</accession>
<gene>
    <name evidence="4" type="ORF">HK100_007952</name>
</gene>
<feature type="compositionally biased region" description="Polar residues" evidence="1">
    <location>
        <begin position="143"/>
        <end position="153"/>
    </location>
</feature>
<feature type="compositionally biased region" description="Basic and acidic residues" evidence="1">
    <location>
        <begin position="703"/>
        <end position="722"/>
    </location>
</feature>
<evidence type="ECO:0000256" key="1">
    <source>
        <dbReference type="SAM" id="MobiDB-lite"/>
    </source>
</evidence>
<dbReference type="Pfam" id="PF04037">
    <property type="entry name" value="DUF382"/>
    <property type="match status" value="1"/>
</dbReference>
<feature type="region of interest" description="Disordered" evidence="1">
    <location>
        <begin position="106"/>
        <end position="153"/>
    </location>
</feature>
<dbReference type="SUPFAM" id="SSF54897">
    <property type="entry name" value="Protease propeptides/inhibitors"/>
    <property type="match status" value="1"/>
</dbReference>
<dbReference type="InterPro" id="IPR052584">
    <property type="entry name" value="U2_snRNP_Complex_Component"/>
</dbReference>
<feature type="chain" id="PRO_5042010189" description="PSP proline-rich domain-containing protein" evidence="2">
    <location>
        <begin position="23"/>
        <end position="722"/>
    </location>
</feature>
<dbReference type="GO" id="GO:0005634">
    <property type="term" value="C:nucleus"/>
    <property type="evidence" value="ECO:0007669"/>
    <property type="project" value="InterPro"/>
</dbReference>
<evidence type="ECO:0000259" key="3">
    <source>
        <dbReference type="SMART" id="SM00581"/>
    </source>
</evidence>
<dbReference type="InterPro" id="IPR006568">
    <property type="entry name" value="PSP_pro-rich"/>
</dbReference>
<feature type="compositionally biased region" description="Low complexity" evidence="1">
    <location>
        <begin position="538"/>
        <end position="552"/>
    </location>
</feature>
<name>A0AAD5SQ10_9FUNG</name>
<dbReference type="Pfam" id="PF04046">
    <property type="entry name" value="PSP"/>
    <property type="match status" value="1"/>
</dbReference>
<sequence length="722" mass="79591">MHLIKKVFALLAVVTVAAWASADVSDSGIQLQKYVIIFKSEAVEAQSESVAHKIIAAGGRIFHRYSLINGVSAAIPDALAKSLVADFPQIESIEKDTEIRILELDDPELNASSKPTNEAKQNKKQHHRRKKASKAEQKHAAILNTQSQTQPLSELSESEYTIVVEYVAASAPSLDPSLSEFSTVFSRFGERAQEAYNNITATTEDSEEKAKIDDEDDYMTQDLIHSKNAGGGDDDEDDENAEAKALASKKKKKLEQRLSIAQLKQTVSKPDVVEWVDITAANPTLLVHLKSTRNTVPIPIHWQQKRKYLQGKRGIEKPPFDLPDFIKQTGIMDMRQAVKEKEDSAKLKSKLRERVQPKMGKLDIDYQKLHDAFFRWQTKPKLSGHGDMYYEGKEYETKLKFQKPGVLSTELQEALGMNNDPTIAPPWLINMQRYGPPPSYPGLKIPGLNCPIPPGAMWGYQAGGWGKPPVDEFGRPLYGDVFGVLGSNGSSGENGNGYVAQEYIAPIERTVWGELEPEEEVPEVEEEEQEEEEEDDASSAAPEEPGSSMSSGLVTPSGLASVPSGLETPDFIELRKDTRRDDGVPKELYKIIPQKETAIRGFMGSQHAYDLSAASFAPPPPSSGITSTNASASKRKLPPGLISDRPVAMSLNPEDLEDGLAGDAVKRAYEEKMKVARKEAAGEDFSDLVAEHAGKMANKKRRKDADEKGRSGKGGKDEKFKF</sequence>
<organism evidence="4 5">
    <name type="scientific">Physocladia obscura</name>
    <dbReference type="NCBI Taxonomy" id="109957"/>
    <lineage>
        <taxon>Eukaryota</taxon>
        <taxon>Fungi</taxon>
        <taxon>Fungi incertae sedis</taxon>
        <taxon>Chytridiomycota</taxon>
        <taxon>Chytridiomycota incertae sedis</taxon>
        <taxon>Chytridiomycetes</taxon>
        <taxon>Chytridiales</taxon>
        <taxon>Chytriomycetaceae</taxon>
        <taxon>Physocladia</taxon>
    </lineage>
</organism>
<keyword evidence="5" id="KW-1185">Reference proteome</keyword>
<feature type="domain" description="PSP proline-rich" evidence="3">
    <location>
        <begin position="399"/>
        <end position="454"/>
    </location>
</feature>
<dbReference type="PANTHER" id="PTHR12785:SF6">
    <property type="entry name" value="SPLICING FACTOR 3B SUBUNIT 2"/>
    <property type="match status" value="1"/>
</dbReference>
<feature type="compositionally biased region" description="Acidic residues" evidence="1">
    <location>
        <begin position="515"/>
        <end position="537"/>
    </location>
</feature>
<dbReference type="PANTHER" id="PTHR12785">
    <property type="entry name" value="SPLICING FACTOR 3B"/>
    <property type="match status" value="1"/>
</dbReference>
<feature type="region of interest" description="Disordered" evidence="1">
    <location>
        <begin position="224"/>
        <end position="248"/>
    </location>
</feature>
<evidence type="ECO:0000313" key="5">
    <source>
        <dbReference type="Proteomes" id="UP001211907"/>
    </source>
</evidence>
<reference evidence="4" key="1">
    <citation type="submission" date="2020-05" db="EMBL/GenBank/DDBJ databases">
        <title>Phylogenomic resolution of chytrid fungi.</title>
        <authorList>
            <person name="Stajich J.E."/>
            <person name="Amses K."/>
            <person name="Simmons R."/>
            <person name="Seto K."/>
            <person name="Myers J."/>
            <person name="Bonds A."/>
            <person name="Quandt C.A."/>
            <person name="Barry K."/>
            <person name="Liu P."/>
            <person name="Grigoriev I."/>
            <person name="Longcore J.E."/>
            <person name="James T.Y."/>
        </authorList>
    </citation>
    <scope>NUCLEOTIDE SEQUENCE</scope>
    <source>
        <strain evidence="4">JEL0513</strain>
    </source>
</reference>
<dbReference type="Gene3D" id="3.30.70.80">
    <property type="entry name" value="Peptidase S8 propeptide/proteinase inhibitor I9"/>
    <property type="match status" value="1"/>
</dbReference>
<proteinExistence type="predicted"/>
<dbReference type="EMBL" id="JADGJH010003799">
    <property type="protein sequence ID" value="KAJ3088733.1"/>
    <property type="molecule type" value="Genomic_DNA"/>
</dbReference>
<dbReference type="InterPro" id="IPR037045">
    <property type="entry name" value="S8pro/Inhibitor_I9_sf"/>
</dbReference>
<feature type="compositionally biased region" description="Basic residues" evidence="1">
    <location>
        <begin position="122"/>
        <end position="132"/>
    </location>
</feature>
<evidence type="ECO:0000313" key="4">
    <source>
        <dbReference type="EMBL" id="KAJ3088733.1"/>
    </source>
</evidence>
<feature type="region of interest" description="Disordered" evidence="1">
    <location>
        <begin position="692"/>
        <end position="722"/>
    </location>
</feature>
<protein>
    <recommendedName>
        <fullName evidence="3">PSP proline-rich domain-containing protein</fullName>
    </recommendedName>
</protein>
<dbReference type="Proteomes" id="UP001211907">
    <property type="component" value="Unassembled WGS sequence"/>
</dbReference>
<comment type="caution">
    <text evidence="4">The sequence shown here is derived from an EMBL/GenBank/DDBJ whole genome shotgun (WGS) entry which is preliminary data.</text>
</comment>
<feature type="region of interest" description="Disordered" evidence="1">
    <location>
        <begin position="619"/>
        <end position="647"/>
    </location>
</feature>
<keyword evidence="2" id="KW-0732">Signal</keyword>